<protein>
    <submittedName>
        <fullName evidence="3">AlNc14C5G669 protein</fullName>
    </submittedName>
</protein>
<evidence type="ECO:0000259" key="2">
    <source>
        <dbReference type="PROSITE" id="PS50006"/>
    </source>
</evidence>
<gene>
    <name evidence="3" type="primary">AlNc14C5G669</name>
    <name evidence="3" type="ORF">ALNC14_007450</name>
</gene>
<reference evidence="3" key="1">
    <citation type="journal article" date="2011" name="PLoS Biol.">
        <title>Gene gain and loss during evolution of obligate parasitism in the white rust pathogen of Arabidopsis thaliana.</title>
        <authorList>
            <person name="Kemen E."/>
            <person name="Gardiner A."/>
            <person name="Schultz-Larsen T."/>
            <person name="Kemen A.C."/>
            <person name="Balmuth A.L."/>
            <person name="Robert-Seilaniantz A."/>
            <person name="Bailey K."/>
            <person name="Holub E."/>
            <person name="Studholme D.J."/>
            <person name="Maclean D."/>
            <person name="Jones J.D."/>
        </authorList>
    </citation>
    <scope>NUCLEOTIDE SEQUENCE</scope>
</reference>
<evidence type="ECO:0000256" key="1">
    <source>
        <dbReference type="SAM" id="Coils"/>
    </source>
</evidence>
<proteinExistence type="predicted"/>
<organism evidence="3">
    <name type="scientific">Albugo laibachii Nc14</name>
    <dbReference type="NCBI Taxonomy" id="890382"/>
    <lineage>
        <taxon>Eukaryota</taxon>
        <taxon>Sar</taxon>
        <taxon>Stramenopiles</taxon>
        <taxon>Oomycota</taxon>
        <taxon>Peronosporomycetes</taxon>
        <taxon>Albuginales</taxon>
        <taxon>Albuginaceae</taxon>
        <taxon>Albugo</taxon>
    </lineage>
</organism>
<dbReference type="SUPFAM" id="SSF49879">
    <property type="entry name" value="SMAD/FHA domain"/>
    <property type="match status" value="1"/>
</dbReference>
<dbReference type="InterPro" id="IPR000253">
    <property type="entry name" value="FHA_dom"/>
</dbReference>
<dbReference type="Pfam" id="PF00498">
    <property type="entry name" value="FHA"/>
    <property type="match status" value="1"/>
</dbReference>
<dbReference type="InterPro" id="IPR008984">
    <property type="entry name" value="SMAD_FHA_dom_sf"/>
</dbReference>
<feature type="coiled-coil region" evidence="1">
    <location>
        <begin position="468"/>
        <end position="524"/>
    </location>
</feature>
<dbReference type="Gene3D" id="2.60.200.20">
    <property type="match status" value="1"/>
</dbReference>
<name>F0W0N0_9STRA</name>
<keyword evidence="1" id="KW-0175">Coiled coil</keyword>
<accession>F0W0N0</accession>
<dbReference type="EMBL" id="FR824050">
    <property type="protein sequence ID" value="CCA14602.1"/>
    <property type="molecule type" value="Genomic_DNA"/>
</dbReference>
<dbReference type="CDD" id="cd00060">
    <property type="entry name" value="FHA"/>
    <property type="match status" value="1"/>
</dbReference>
<dbReference type="HOGENOM" id="CLU_341461_0_0_1"/>
<feature type="domain" description="FHA" evidence="2">
    <location>
        <begin position="17"/>
        <end position="84"/>
    </location>
</feature>
<reference evidence="3" key="2">
    <citation type="submission" date="2011-02" db="EMBL/GenBank/DDBJ databases">
        <authorList>
            <person name="MacLean D."/>
        </authorList>
    </citation>
    <scope>NUCLEOTIDE SEQUENCE</scope>
</reference>
<sequence length="681" mass="79662">MPCLCSDTAVIPLHHRTIIGRAHSCDLVLEDLSIFDRHAAITIADDSVSAMLTPLKNDQGELGVCYLNDLQLNLPGRVVHCDRIKFGHTKQTFVYDIKRQTSRGESHNRSLISVRERIRELLMRASTDDAINEIAHNRLHQQHERSEASNLCPRTARVGAAVMHPPFSLSSSGSSHGDRARYSLTSEQTECVQAEKARLLERLRDVNHILVGIQPLEGSTLDRETYPIAQSKMKGEEPLINTKQSGSSLQRHLIHRKIQRKRHQVISTVLSGWRLGIQIQTHRRRIRQQQIATFDMWKYQNRFHQHFYRWKALASQQLQARCCRVEGFQARQELHLRSKIFAIWRQETYLAIMKRKLLRRIVSNLKRRHMERGFSRWRRLSAYETLQSARTQVWKQLERRRSQFIRSHRLRDVHSTFQFWKQAADERVRVRRLLLNTGARVKERKLYQAWIRWDAHTRILCTSIAIGNDAARQLASQTEAQVALYEANEQLQTKIRDLEWQIQEGKEQSRLDELESRKRKAERSVPPKFSQSLEAFLEARLVDFDHHIERMTISLDRIMLLAERNPSQARRSAACLLVHILLGQKSRNCREQIKLHDSCLDSSTSRKKDSLTRPRLQYTQEIIAQRLSRLYQLYQSLAEVAALKTAGQMDPLKHRHAKYLAERIHQQMKAHTDKVMTLYAQ</sequence>
<evidence type="ECO:0000313" key="3">
    <source>
        <dbReference type="EMBL" id="CCA14602.1"/>
    </source>
</evidence>
<dbReference type="AlphaFoldDB" id="F0W0N0"/>
<dbReference type="PROSITE" id="PS50006">
    <property type="entry name" value="FHA_DOMAIN"/>
    <property type="match status" value="1"/>
</dbReference>